<dbReference type="InterPro" id="IPR010385">
    <property type="entry name" value="DUF982"/>
</dbReference>
<reference evidence="1 2" key="1">
    <citation type="submission" date="2020-05" db="EMBL/GenBank/DDBJ databases">
        <authorList>
            <person name="Kim M.K."/>
        </authorList>
    </citation>
    <scope>NUCLEOTIDE SEQUENCE [LARGE SCALE GENOMIC DNA]</scope>
    <source>
        <strain evidence="1 2">BT25</strain>
    </source>
</reference>
<evidence type="ECO:0000313" key="1">
    <source>
        <dbReference type="EMBL" id="NTS30649.1"/>
    </source>
</evidence>
<keyword evidence="2" id="KW-1185">Reference proteome</keyword>
<dbReference type="EMBL" id="JABUMX010000001">
    <property type="protein sequence ID" value="NTS30649.1"/>
    <property type="molecule type" value="Genomic_DNA"/>
</dbReference>
<comment type="caution">
    <text evidence="1">The sequence shown here is derived from an EMBL/GenBank/DDBJ whole genome shotgun (WGS) entry which is preliminary data.</text>
</comment>
<organism evidence="1 2">
    <name type="scientific">Phyllobacterium pellucidum</name>
    <dbReference type="NCBI Taxonomy" id="2740464"/>
    <lineage>
        <taxon>Bacteria</taxon>
        <taxon>Pseudomonadati</taxon>
        <taxon>Pseudomonadota</taxon>
        <taxon>Alphaproteobacteria</taxon>
        <taxon>Hyphomicrobiales</taxon>
        <taxon>Phyllobacteriaceae</taxon>
        <taxon>Phyllobacterium</taxon>
    </lineage>
</organism>
<dbReference type="RefSeq" id="WP_174207725.1">
    <property type="nucleotide sequence ID" value="NZ_JABUMX010000001.1"/>
</dbReference>
<dbReference type="Pfam" id="PF06169">
    <property type="entry name" value="DUF982"/>
    <property type="match status" value="1"/>
</dbReference>
<sequence length="108" mass="12238">MVYEDYKTFQRVQVFGRQPGQLVSVTSAYDAARFVLEEWPDQAGPKHLMAREILLKCLEGNCSAAVARVAFIEAAREAGIYMEAEPLRTAYTGKPDPKWEKRKTTALR</sequence>
<dbReference type="Proteomes" id="UP000550508">
    <property type="component" value="Unassembled WGS sequence"/>
</dbReference>
<accession>A0A849VPG7</accession>
<name>A0A849VPG7_9HYPH</name>
<gene>
    <name evidence="1" type="ORF">HQ945_05225</name>
</gene>
<dbReference type="AlphaFoldDB" id="A0A849VPG7"/>
<dbReference type="Gene3D" id="6.10.250.730">
    <property type="match status" value="1"/>
</dbReference>
<proteinExistence type="predicted"/>
<evidence type="ECO:0000313" key="2">
    <source>
        <dbReference type="Proteomes" id="UP000550508"/>
    </source>
</evidence>
<protein>
    <submittedName>
        <fullName evidence="1">DUF982 domain-containing protein</fullName>
    </submittedName>
</protein>